<dbReference type="Pfam" id="PF15964">
    <property type="entry name" value="CCCAP"/>
    <property type="match status" value="1"/>
</dbReference>
<sequence>MAASVTITLDDVVLDSSSTDESARVRGSSWTGDRVESTGRNEVKTFTKEGNAVSHSYIPSSASLQQSSSNVVGQDASAQTSTRHDSTPLLDEQSLLLASTLVLDAKSGRNLTFRTEEKYIKSYVLYHKFYLRYLLYFFIILDLFLALFEKPAVPDAEMPYWATIILELLCLTFFLLRVLHAKHFQDGKIFWRDTKNYMVIGTILIRRAFRNIRRTVPDIMNILVLFILTVFMFALLALKLFLKRTNLVYPDGESYFKNYGDALWDLYVLVTTANNPDVMMPAYDSSPWFAVFFIIYLILCLYIFMSIVLAAIYNNYKKNLRNEIRTAVYSKRQKLSRAFDIIKVNVNGRAAVTANRWQQLMQVVKPSKSNAHIELLGKVLDTNGDDCIYKEDFMNLTDLLNVKLTEVIDRQTFLEKKIPGVYNSWLSNWVKRIVRHRVFRYAFDLLIFINAFIIGFDVDEADWFFLVAFMLEILVKLYVFGLEQFFLRLGTCKFDFFVIGAALIVMIIERAVGETQKELSTLDILLVLRVLRLFKLFGSIKRFKVVILTIVNIGPSIITYGGVIFVFYYFFAIIGMELFQGLISYHAYNETATAKENLWCGNPLLQNSTFYSLRYCGNNFNNILRSFVLLFELTVVNQWHDILSNKSARLYFFSFHVCCVVIVLNIFTAFILEAFILEYSLHDAPKLESIVEAKIKQLGLGLGMQQTPLKKTKNDKIELVEEEQPPGCKEEAEENSDSDNESIPDTSEEKGLRFHLRRRNRKKVEVLLQQMFQAEIAADDIGPEQLTENTESYFGLCVTKIVIDRAKKSLDELRQTLSAPPQASSAIASSDCKQKLASLVQPRVLNYRDGQPQFSEVRAERSSLSAAHTLRQMLDKTQELQATQQPRDAPSAEEVASLLQHHVALHQQVDAENRYAKEELAVLRMKLSELVDENMRLHSELKRAVVHEILQSGGDFSKVVGSFDEGFAESLSKGMNRHDSKRWQVELERLSRLHSAKVERSEAQLEYSKSEVNRLEQVVEDLKSQLRMQDTIPTHDLGLGDTPLYASAQPTLQTAIDRISKERDELLERVSALSSINQTLSHREEELYQQVKKSIALVEQAQLEQTEALVQKEQLAEELEHLRERFEQHVRASQMKIQQEREAARQENQFVITDLNKKLSEQAAHVGVLTEKLEKEGREKAELSAQLLEVKGQLRACDREVTMAAENYRAHSTSAILQRSSATQEAERLRAEYEQLQRERDKERALMHTEMAELRRRVNKAEKDLLGAKEECLLLTSNIQALERELHLAKLTREGIERGRAEDLKLLTQQFKDREEKLKMALDDSDDKHAQQVHEMDSMLRRQNKLILKLRDACQQQTIQLTKLTKKYRAHCGRLKIELETTSQRLQSTVSRLNILEEQADQHSRVHNKMAARLKAMDEHAKNQATQLLEILAANSRLTRDRQLLAKEVEFLRFQLSRINTEEIIRLNSSSKPLVDDILNAITKEERENLPATTFKITDFLMTAADFEDIAEEKEKVN</sequence>
<feature type="coiled-coil region" evidence="5">
    <location>
        <begin position="1219"/>
        <end position="1285"/>
    </location>
</feature>
<evidence type="ECO:0000313" key="9">
    <source>
        <dbReference type="EMBL" id="PVD26115.1"/>
    </source>
</evidence>
<dbReference type="PANTHER" id="PTHR46726:SF1">
    <property type="entry name" value="TWO-PORE CALCIUM CHANNEL 3"/>
    <property type="match status" value="1"/>
</dbReference>
<evidence type="ECO:0000259" key="8">
    <source>
        <dbReference type="Pfam" id="PF00520"/>
    </source>
</evidence>
<feature type="region of interest" description="Disordered" evidence="6">
    <location>
        <begin position="713"/>
        <end position="754"/>
    </location>
</feature>
<proteinExistence type="predicted"/>
<feature type="transmembrane region" description="Helical" evidence="7">
    <location>
        <begin position="545"/>
        <end position="571"/>
    </location>
</feature>
<dbReference type="PANTHER" id="PTHR46726">
    <property type="entry name" value="TWO PORE CHANNEL 3"/>
    <property type="match status" value="1"/>
</dbReference>
<dbReference type="Gene3D" id="1.20.120.350">
    <property type="entry name" value="Voltage-gated potassium channels. Chain C"/>
    <property type="match status" value="1"/>
</dbReference>
<dbReference type="GO" id="GO:0005813">
    <property type="term" value="C:centrosome"/>
    <property type="evidence" value="ECO:0007669"/>
    <property type="project" value="InterPro"/>
</dbReference>
<reference evidence="9 10" key="1">
    <citation type="submission" date="2018-04" db="EMBL/GenBank/DDBJ databases">
        <title>The genome of golden apple snail Pomacea canaliculata provides insight into stress tolerance and invasive adaptation.</title>
        <authorList>
            <person name="Liu C."/>
            <person name="Liu B."/>
            <person name="Ren Y."/>
            <person name="Zhang Y."/>
            <person name="Wang H."/>
            <person name="Li S."/>
            <person name="Jiang F."/>
            <person name="Yin L."/>
            <person name="Zhang G."/>
            <person name="Qian W."/>
            <person name="Fan W."/>
        </authorList>
    </citation>
    <scope>NUCLEOTIDE SEQUENCE [LARGE SCALE GENOMIC DNA]</scope>
    <source>
        <strain evidence="9">SZHN2017</strain>
        <tissue evidence="9">Muscle</tissue>
    </source>
</reference>
<keyword evidence="3 7" id="KW-1133">Transmembrane helix</keyword>
<comment type="subcellular location">
    <subcellularLocation>
        <location evidence="1">Membrane</location>
        <topology evidence="1">Multi-pass membrane protein</topology>
    </subcellularLocation>
</comment>
<dbReference type="Pfam" id="PF00520">
    <property type="entry name" value="Ion_trans"/>
    <property type="match status" value="2"/>
</dbReference>
<accession>A0A2T7NY63</accession>
<dbReference type="InterPro" id="IPR027359">
    <property type="entry name" value="Volt_channel_dom_sf"/>
</dbReference>
<evidence type="ECO:0000256" key="7">
    <source>
        <dbReference type="SAM" id="Phobius"/>
    </source>
</evidence>
<dbReference type="SUPFAM" id="SSF81324">
    <property type="entry name" value="Voltage-gated potassium channels"/>
    <property type="match status" value="2"/>
</dbReference>
<feature type="domain" description="Ion transport" evidence="8">
    <location>
        <begin position="212"/>
        <end position="318"/>
    </location>
</feature>
<feature type="transmembrane region" description="Helical" evidence="7">
    <location>
        <begin position="288"/>
        <end position="313"/>
    </location>
</feature>
<evidence type="ECO:0000256" key="2">
    <source>
        <dbReference type="ARBA" id="ARBA00022692"/>
    </source>
</evidence>
<evidence type="ECO:0000256" key="4">
    <source>
        <dbReference type="ARBA" id="ARBA00023136"/>
    </source>
</evidence>
<feature type="coiled-coil region" evidence="5">
    <location>
        <begin position="998"/>
        <end position="1025"/>
    </location>
</feature>
<feature type="transmembrane region" description="Helical" evidence="7">
    <location>
        <begin position="129"/>
        <end position="148"/>
    </location>
</feature>
<feature type="transmembrane region" description="Helical" evidence="7">
    <location>
        <begin position="160"/>
        <end position="179"/>
    </location>
</feature>
<feature type="transmembrane region" description="Helical" evidence="7">
    <location>
        <begin position="651"/>
        <end position="677"/>
    </location>
</feature>
<feature type="compositionally biased region" description="Acidic residues" evidence="6">
    <location>
        <begin position="731"/>
        <end position="742"/>
    </location>
</feature>
<keyword evidence="5" id="KW-0175">Coiled coil</keyword>
<dbReference type="GO" id="GO:0007098">
    <property type="term" value="P:centrosome cycle"/>
    <property type="evidence" value="ECO:0007669"/>
    <property type="project" value="InterPro"/>
</dbReference>
<keyword evidence="10" id="KW-1185">Reference proteome</keyword>
<keyword evidence="4 7" id="KW-0472">Membrane</keyword>
<dbReference type="GO" id="GO:0005216">
    <property type="term" value="F:monoatomic ion channel activity"/>
    <property type="evidence" value="ECO:0007669"/>
    <property type="project" value="InterPro"/>
</dbReference>
<dbReference type="Gene3D" id="1.10.287.70">
    <property type="match status" value="2"/>
</dbReference>
<dbReference type="OrthoDB" id="10068803at2759"/>
<organism evidence="9 10">
    <name type="scientific">Pomacea canaliculata</name>
    <name type="common">Golden apple snail</name>
    <dbReference type="NCBI Taxonomy" id="400727"/>
    <lineage>
        <taxon>Eukaryota</taxon>
        <taxon>Metazoa</taxon>
        <taxon>Spiralia</taxon>
        <taxon>Lophotrochozoa</taxon>
        <taxon>Mollusca</taxon>
        <taxon>Gastropoda</taxon>
        <taxon>Caenogastropoda</taxon>
        <taxon>Architaenioglossa</taxon>
        <taxon>Ampullarioidea</taxon>
        <taxon>Ampullariidae</taxon>
        <taxon>Pomacea</taxon>
    </lineage>
</organism>
<evidence type="ECO:0000256" key="3">
    <source>
        <dbReference type="ARBA" id="ARBA00022989"/>
    </source>
</evidence>
<dbReference type="InterPro" id="IPR011992">
    <property type="entry name" value="EF-hand-dom_pair"/>
</dbReference>
<gene>
    <name evidence="9" type="ORF">C0Q70_13783</name>
</gene>
<feature type="transmembrane region" description="Helical" evidence="7">
    <location>
        <begin position="438"/>
        <end position="457"/>
    </location>
</feature>
<feature type="region of interest" description="Disordered" evidence="6">
    <location>
        <begin position="62"/>
        <end position="86"/>
    </location>
</feature>
<name>A0A2T7NY63_POMCA</name>
<dbReference type="Proteomes" id="UP000245119">
    <property type="component" value="Linkage Group LG8"/>
</dbReference>
<dbReference type="EMBL" id="PZQS01000008">
    <property type="protein sequence ID" value="PVD26115.1"/>
    <property type="molecule type" value="Genomic_DNA"/>
</dbReference>
<dbReference type="InterPro" id="IPR031887">
    <property type="entry name" value="SDCCAG8"/>
</dbReference>
<evidence type="ECO:0000313" key="10">
    <source>
        <dbReference type="Proteomes" id="UP000245119"/>
    </source>
</evidence>
<evidence type="ECO:0000256" key="1">
    <source>
        <dbReference type="ARBA" id="ARBA00004141"/>
    </source>
</evidence>
<feature type="transmembrane region" description="Helical" evidence="7">
    <location>
        <begin position="463"/>
        <end position="482"/>
    </location>
</feature>
<dbReference type="SUPFAM" id="SSF47473">
    <property type="entry name" value="EF-hand"/>
    <property type="match status" value="1"/>
</dbReference>
<feature type="transmembrane region" description="Helical" evidence="7">
    <location>
        <begin position="494"/>
        <end position="513"/>
    </location>
</feature>
<feature type="transmembrane region" description="Helical" evidence="7">
    <location>
        <begin position="219"/>
        <end position="242"/>
    </location>
</feature>
<evidence type="ECO:0000256" key="6">
    <source>
        <dbReference type="SAM" id="MobiDB-lite"/>
    </source>
</evidence>
<dbReference type="GO" id="GO:0016020">
    <property type="term" value="C:membrane"/>
    <property type="evidence" value="ECO:0007669"/>
    <property type="project" value="UniProtKB-SubCell"/>
</dbReference>
<protein>
    <recommendedName>
        <fullName evidence="8">Ion transport domain-containing protein</fullName>
    </recommendedName>
</protein>
<feature type="coiled-coil region" evidence="5">
    <location>
        <begin position="1098"/>
        <end position="1136"/>
    </location>
</feature>
<evidence type="ECO:0000256" key="5">
    <source>
        <dbReference type="SAM" id="Coils"/>
    </source>
</evidence>
<keyword evidence="2 7" id="KW-0812">Transmembrane</keyword>
<dbReference type="STRING" id="400727.A0A2T7NY63"/>
<feature type="domain" description="Ion transport" evidence="8">
    <location>
        <begin position="461"/>
        <end position="677"/>
    </location>
</feature>
<comment type="caution">
    <text evidence="9">The sequence shown here is derived from an EMBL/GenBank/DDBJ whole genome shotgun (WGS) entry which is preliminary data.</text>
</comment>
<feature type="compositionally biased region" description="Polar residues" evidence="6">
    <location>
        <begin position="70"/>
        <end position="81"/>
    </location>
</feature>
<dbReference type="InterPro" id="IPR005821">
    <property type="entry name" value="Ion_trans_dom"/>
</dbReference>